<gene>
    <name evidence="2" type="ORF">D9611_013403</name>
</gene>
<feature type="signal peptide" evidence="1">
    <location>
        <begin position="1"/>
        <end position="21"/>
    </location>
</feature>
<evidence type="ECO:0000256" key="1">
    <source>
        <dbReference type="SAM" id="SignalP"/>
    </source>
</evidence>
<dbReference type="AlphaFoldDB" id="A0A8H5BV93"/>
<reference evidence="2 3" key="1">
    <citation type="journal article" date="2020" name="ISME J.">
        <title>Uncovering the hidden diversity of litter-decomposition mechanisms in mushroom-forming fungi.</title>
        <authorList>
            <person name="Floudas D."/>
            <person name="Bentzer J."/>
            <person name="Ahren D."/>
            <person name="Johansson T."/>
            <person name="Persson P."/>
            <person name="Tunlid A."/>
        </authorList>
    </citation>
    <scope>NUCLEOTIDE SEQUENCE [LARGE SCALE GENOMIC DNA]</scope>
    <source>
        <strain evidence="2 3">CBS 175.51</strain>
    </source>
</reference>
<name>A0A8H5BV93_9AGAR</name>
<dbReference type="Proteomes" id="UP000541558">
    <property type="component" value="Unassembled WGS sequence"/>
</dbReference>
<feature type="chain" id="PRO_5034576586" evidence="1">
    <location>
        <begin position="22"/>
        <end position="108"/>
    </location>
</feature>
<comment type="caution">
    <text evidence="2">The sequence shown here is derived from an EMBL/GenBank/DDBJ whole genome shotgun (WGS) entry which is preliminary data.</text>
</comment>
<evidence type="ECO:0000313" key="3">
    <source>
        <dbReference type="Proteomes" id="UP000541558"/>
    </source>
</evidence>
<keyword evidence="3" id="KW-1185">Reference proteome</keyword>
<accession>A0A8H5BV93</accession>
<keyword evidence="1" id="KW-0732">Signal</keyword>
<protein>
    <submittedName>
        <fullName evidence="2">Uncharacterized protein</fullName>
    </submittedName>
</protein>
<dbReference type="EMBL" id="JAACJK010000120">
    <property type="protein sequence ID" value="KAF5329856.1"/>
    <property type="molecule type" value="Genomic_DNA"/>
</dbReference>
<evidence type="ECO:0000313" key="2">
    <source>
        <dbReference type="EMBL" id="KAF5329856.1"/>
    </source>
</evidence>
<dbReference type="OrthoDB" id="2835827at2759"/>
<organism evidence="2 3">
    <name type="scientific">Ephemerocybe angulata</name>
    <dbReference type="NCBI Taxonomy" id="980116"/>
    <lineage>
        <taxon>Eukaryota</taxon>
        <taxon>Fungi</taxon>
        <taxon>Dikarya</taxon>
        <taxon>Basidiomycota</taxon>
        <taxon>Agaricomycotina</taxon>
        <taxon>Agaricomycetes</taxon>
        <taxon>Agaricomycetidae</taxon>
        <taxon>Agaricales</taxon>
        <taxon>Agaricineae</taxon>
        <taxon>Psathyrellaceae</taxon>
        <taxon>Ephemerocybe</taxon>
    </lineage>
</organism>
<proteinExistence type="predicted"/>
<sequence length="108" mass="11711">MRLSPFSAISIALAVASLAAAYSTDSGASYNSRDYVDELSTREVLSQLSTRELMHELSDRLEHRAPKGNNDPKTGTVCAYCNLPWGKIQGTACYARPNAIPGPHVQKT</sequence>